<dbReference type="Proteomes" id="UP000326354">
    <property type="component" value="Chromosome"/>
</dbReference>
<dbReference type="SUPFAM" id="SSF69255">
    <property type="entry name" value="gp5 N-terminal domain-like"/>
    <property type="match status" value="1"/>
</dbReference>
<evidence type="ECO:0000259" key="2">
    <source>
        <dbReference type="Pfam" id="PF04717"/>
    </source>
</evidence>
<dbReference type="Pfam" id="PF04717">
    <property type="entry name" value="Phage_base_V"/>
    <property type="match status" value="1"/>
</dbReference>
<gene>
    <name evidence="3" type="ORF">UABAM_06403</name>
</gene>
<keyword evidence="4" id="KW-1185">Reference proteome</keyword>
<dbReference type="SUPFAM" id="SSF69349">
    <property type="entry name" value="Phage fibre proteins"/>
    <property type="match status" value="1"/>
</dbReference>
<dbReference type="KEGG" id="uam:UABAM_06403"/>
<feature type="region of interest" description="Disordered" evidence="1">
    <location>
        <begin position="183"/>
        <end position="220"/>
    </location>
</feature>
<dbReference type="InterPro" id="IPR037026">
    <property type="entry name" value="Vgr_OB-fold_dom_sf"/>
</dbReference>
<dbReference type="InterPro" id="IPR006531">
    <property type="entry name" value="Gp5/Vgr_OB"/>
</dbReference>
<accession>A0A5S9IUG3</accession>
<dbReference type="Gene3D" id="2.40.50.230">
    <property type="entry name" value="Gp5 N-terminal domain"/>
    <property type="match status" value="1"/>
</dbReference>
<protein>
    <submittedName>
        <fullName evidence="3">Phage tail protein</fullName>
    </submittedName>
</protein>
<feature type="domain" description="Gp5/Type VI secretion system Vgr protein OB-fold" evidence="2">
    <location>
        <begin position="16"/>
        <end position="89"/>
    </location>
</feature>
<evidence type="ECO:0000256" key="1">
    <source>
        <dbReference type="SAM" id="MobiDB-lite"/>
    </source>
</evidence>
<reference evidence="3 4" key="1">
    <citation type="submission" date="2019-08" db="EMBL/GenBank/DDBJ databases">
        <title>Complete genome sequence of Candidatus Uab amorphum.</title>
        <authorList>
            <person name="Shiratori T."/>
            <person name="Suzuki S."/>
            <person name="Kakizawa Y."/>
            <person name="Ishida K."/>
        </authorList>
    </citation>
    <scope>NUCLEOTIDE SEQUENCE [LARGE SCALE GENOMIC DNA]</scope>
    <source>
        <strain evidence="3 4">SRT547</strain>
    </source>
</reference>
<dbReference type="EMBL" id="AP019860">
    <property type="protein sequence ID" value="BBM87987.1"/>
    <property type="molecule type" value="Genomic_DNA"/>
</dbReference>
<sequence>MFYQSENQSRVTGVFIGVVTNNKDPDKLGRVKVRFPKISKDNETDWIRIATLFTGAEFGSFFLPEVKDEVLVAFENGDINMPFVIGSLWNGVNKPVEDNADGKNNFSVIKTRSGHTLKFDNTDGSEKIEIIDKTTKNLITIDSSTNTISIVSDADITMTAKNGKIALDASDVEIKGSSSIKIESSGGLDAKASGTANFEGNTTNIKGSTTNVKGSTVNLN</sequence>
<proteinExistence type="predicted"/>
<organism evidence="3 4">
    <name type="scientific">Uabimicrobium amorphum</name>
    <dbReference type="NCBI Taxonomy" id="2596890"/>
    <lineage>
        <taxon>Bacteria</taxon>
        <taxon>Pseudomonadati</taxon>
        <taxon>Planctomycetota</taxon>
        <taxon>Candidatus Uabimicrobiia</taxon>
        <taxon>Candidatus Uabimicrobiales</taxon>
        <taxon>Candidatus Uabimicrobiaceae</taxon>
        <taxon>Candidatus Uabimicrobium</taxon>
    </lineage>
</organism>
<evidence type="ECO:0000313" key="3">
    <source>
        <dbReference type="EMBL" id="BBM87987.1"/>
    </source>
</evidence>
<dbReference type="AlphaFoldDB" id="A0A5S9IUG3"/>
<evidence type="ECO:0000313" key="4">
    <source>
        <dbReference type="Proteomes" id="UP000326354"/>
    </source>
</evidence>
<feature type="compositionally biased region" description="Polar residues" evidence="1">
    <location>
        <begin position="194"/>
        <end position="220"/>
    </location>
</feature>
<name>A0A5S9IUG3_UABAM</name>